<feature type="transmembrane region" description="Helical" evidence="1">
    <location>
        <begin position="88"/>
        <end position="107"/>
    </location>
</feature>
<keyword evidence="1" id="KW-0812">Transmembrane</keyword>
<proteinExistence type="predicted"/>
<dbReference type="EMBL" id="CAJNOQ010037604">
    <property type="protein sequence ID" value="CAF1608954.1"/>
    <property type="molecule type" value="Genomic_DNA"/>
</dbReference>
<sequence>IFHTIKKTMLDARNDDPPEQKLRTISYVNPEVTLNTKTIRLRHVNNLNISNNLSQQSPDKPHMVLTAVDFEKYDNAIGIKYKHNKLQIFLFIITTFLYLIQVLRTYIHSRIHTESYSQHILPALIVKRPYESKFYSTEIRPHALIERVVYCTVESWQVLCSLYVLTHIPRKTDYGYLYRLPETFSIQLQLLLITS</sequence>
<evidence type="ECO:0000313" key="4">
    <source>
        <dbReference type="Proteomes" id="UP000663829"/>
    </source>
</evidence>
<feature type="non-terminal residue" evidence="2">
    <location>
        <position position="1"/>
    </location>
</feature>
<dbReference type="Proteomes" id="UP000681722">
    <property type="component" value="Unassembled WGS sequence"/>
</dbReference>
<accession>A0A816BC72</accession>
<keyword evidence="4" id="KW-1185">Reference proteome</keyword>
<dbReference type="Proteomes" id="UP000663829">
    <property type="component" value="Unassembled WGS sequence"/>
</dbReference>
<protein>
    <submittedName>
        <fullName evidence="2">Uncharacterized protein</fullName>
    </submittedName>
</protein>
<evidence type="ECO:0000313" key="3">
    <source>
        <dbReference type="EMBL" id="CAF4490803.1"/>
    </source>
</evidence>
<reference evidence="2" key="1">
    <citation type="submission" date="2021-02" db="EMBL/GenBank/DDBJ databases">
        <authorList>
            <person name="Nowell W R."/>
        </authorList>
    </citation>
    <scope>NUCLEOTIDE SEQUENCE</scope>
</reference>
<name>A0A816BC72_9BILA</name>
<evidence type="ECO:0000313" key="2">
    <source>
        <dbReference type="EMBL" id="CAF1608954.1"/>
    </source>
</evidence>
<dbReference type="EMBL" id="CAJOBC010104287">
    <property type="protein sequence ID" value="CAF4490803.1"/>
    <property type="molecule type" value="Genomic_DNA"/>
</dbReference>
<dbReference type="OrthoDB" id="10021398at2759"/>
<feature type="non-terminal residue" evidence="2">
    <location>
        <position position="195"/>
    </location>
</feature>
<dbReference type="AlphaFoldDB" id="A0A816BC72"/>
<organism evidence="2 4">
    <name type="scientific">Didymodactylos carnosus</name>
    <dbReference type="NCBI Taxonomy" id="1234261"/>
    <lineage>
        <taxon>Eukaryota</taxon>
        <taxon>Metazoa</taxon>
        <taxon>Spiralia</taxon>
        <taxon>Gnathifera</taxon>
        <taxon>Rotifera</taxon>
        <taxon>Eurotatoria</taxon>
        <taxon>Bdelloidea</taxon>
        <taxon>Philodinida</taxon>
        <taxon>Philodinidae</taxon>
        <taxon>Didymodactylos</taxon>
    </lineage>
</organism>
<keyword evidence="1" id="KW-0472">Membrane</keyword>
<comment type="caution">
    <text evidence="2">The sequence shown here is derived from an EMBL/GenBank/DDBJ whole genome shotgun (WGS) entry which is preliminary data.</text>
</comment>
<gene>
    <name evidence="2" type="ORF">GPM918_LOCUS42957</name>
    <name evidence="3" type="ORF">SRO942_LOCUS44323</name>
</gene>
<evidence type="ECO:0000256" key="1">
    <source>
        <dbReference type="SAM" id="Phobius"/>
    </source>
</evidence>
<keyword evidence="1" id="KW-1133">Transmembrane helix</keyword>